<dbReference type="Pfam" id="PF00487">
    <property type="entry name" value="FA_desaturase"/>
    <property type="match status" value="1"/>
</dbReference>
<dbReference type="GO" id="GO:0016717">
    <property type="term" value="F:oxidoreductase activity, acting on paired donors, with oxidation of a pair of donors resulting in the reduction of molecular oxygen to two molecules of water"/>
    <property type="evidence" value="ECO:0007669"/>
    <property type="project" value="TreeGrafter"/>
</dbReference>
<feature type="domain" description="Fatty acid desaturase" evidence="3">
    <location>
        <begin position="73"/>
        <end position="304"/>
    </location>
</feature>
<dbReference type="GO" id="GO:0008610">
    <property type="term" value="P:lipid biosynthetic process"/>
    <property type="evidence" value="ECO:0007669"/>
    <property type="project" value="UniProtKB-ARBA"/>
</dbReference>
<evidence type="ECO:0000256" key="1">
    <source>
        <dbReference type="SAM" id="MobiDB-lite"/>
    </source>
</evidence>
<dbReference type="InterPro" id="IPR012171">
    <property type="entry name" value="Fatty_acid_desaturase"/>
</dbReference>
<proteinExistence type="predicted"/>
<sequence length="440" mass="47235">MSYPSAPLPDRPSGPRRGPATPGARESEYANLTHRVREAGLLSPRPGHYAVRITAAVTVLAAAGAAFVLLGDSWWQILLAAVLSVVFGQVAFVTHDIGHRQVFTSKRAARRAGILLGNLGVGLSYGWWIGKHTRHHANPNHVSEDPDVSVGGIAWSREQADARRGFLARTFTGWQAYLFFPMLLLEGLGLYASGVRALWRGDVRARAVEGVLLAVHTVACMSALFLVLSPGKALVFLAVNQGLFGLYMGCSFAPNHKGMPLVEETLDFVRKQVLTSRNVDGGWFVDRALGGLNYQIEHHLLPDRAPPVPDHADAEPVSCATAGAGVLRGTRHPLPPDRAGPLLRRGARPPPQRRRRTSRFQDAGACPGVAADQLTGGQGGPGAATRSLLGISALIAQTPRRTCWRYSLRLSGLRSVRGRVGKAPLTGSWWSNADSSTPSP</sequence>
<keyword evidence="2" id="KW-0472">Membrane</keyword>
<feature type="region of interest" description="Disordered" evidence="1">
    <location>
        <begin position="1"/>
        <end position="25"/>
    </location>
</feature>
<accession>A0A1H1QAG4</accession>
<protein>
    <submittedName>
        <fullName evidence="4">Fatty acid desaturase</fullName>
    </submittedName>
</protein>
<evidence type="ECO:0000313" key="4">
    <source>
        <dbReference type="EMBL" id="SDS20293.1"/>
    </source>
</evidence>
<feature type="compositionally biased region" description="Pro residues" evidence="1">
    <location>
        <begin position="1"/>
        <end position="12"/>
    </location>
</feature>
<evidence type="ECO:0000259" key="3">
    <source>
        <dbReference type="Pfam" id="PF00487"/>
    </source>
</evidence>
<dbReference type="STRING" id="117157.SAMN04489717_1942"/>
<dbReference type="PANTHER" id="PTHR19353:SF19">
    <property type="entry name" value="DELTA(5) FATTY ACID DESATURASE C-RELATED"/>
    <property type="match status" value="1"/>
</dbReference>
<keyword evidence="2" id="KW-1133">Transmembrane helix</keyword>
<feature type="region of interest" description="Disordered" evidence="1">
    <location>
        <begin position="326"/>
        <end position="363"/>
    </location>
</feature>
<keyword evidence="2" id="KW-0812">Transmembrane</keyword>
<gene>
    <name evidence="4" type="ORF">SAMN04489717_1942</name>
</gene>
<feature type="compositionally biased region" description="Basic residues" evidence="1">
    <location>
        <begin position="345"/>
        <end position="358"/>
    </location>
</feature>
<name>A0A1H1QAG4_9ACTN</name>
<organism evidence="4 5">
    <name type="scientific">Actinopolymorpha singaporensis</name>
    <dbReference type="NCBI Taxonomy" id="117157"/>
    <lineage>
        <taxon>Bacteria</taxon>
        <taxon>Bacillati</taxon>
        <taxon>Actinomycetota</taxon>
        <taxon>Actinomycetes</taxon>
        <taxon>Propionibacteriales</taxon>
        <taxon>Actinopolymorphaceae</taxon>
        <taxon>Actinopolymorpha</taxon>
    </lineage>
</organism>
<evidence type="ECO:0000313" key="5">
    <source>
        <dbReference type="Proteomes" id="UP000198983"/>
    </source>
</evidence>
<feature type="transmembrane region" description="Helical" evidence="2">
    <location>
        <begin position="211"/>
        <end position="228"/>
    </location>
</feature>
<feature type="transmembrane region" description="Helical" evidence="2">
    <location>
        <begin position="112"/>
        <end position="130"/>
    </location>
</feature>
<dbReference type="Proteomes" id="UP000198983">
    <property type="component" value="Chromosome I"/>
</dbReference>
<dbReference type="AlphaFoldDB" id="A0A1H1QAG4"/>
<dbReference type="CDD" id="cd03506">
    <property type="entry name" value="Delta6-FADS-like"/>
    <property type="match status" value="1"/>
</dbReference>
<dbReference type="GO" id="GO:0016020">
    <property type="term" value="C:membrane"/>
    <property type="evidence" value="ECO:0007669"/>
    <property type="project" value="TreeGrafter"/>
</dbReference>
<keyword evidence="5" id="KW-1185">Reference proteome</keyword>
<feature type="transmembrane region" description="Helical" evidence="2">
    <location>
        <begin position="74"/>
        <end position="92"/>
    </location>
</feature>
<reference evidence="4 5" key="1">
    <citation type="submission" date="2016-10" db="EMBL/GenBank/DDBJ databases">
        <authorList>
            <person name="de Groot N.N."/>
        </authorList>
    </citation>
    <scope>NUCLEOTIDE SEQUENCE [LARGE SCALE GENOMIC DNA]</scope>
    <source>
        <strain evidence="4 5">DSM 22024</strain>
    </source>
</reference>
<dbReference type="InterPro" id="IPR005804">
    <property type="entry name" value="FA_desaturase_dom"/>
</dbReference>
<evidence type="ECO:0000256" key="2">
    <source>
        <dbReference type="SAM" id="Phobius"/>
    </source>
</evidence>
<feature type="transmembrane region" description="Helical" evidence="2">
    <location>
        <begin position="176"/>
        <end position="199"/>
    </location>
</feature>
<dbReference type="PANTHER" id="PTHR19353">
    <property type="entry name" value="FATTY ACID DESATURASE 2"/>
    <property type="match status" value="1"/>
</dbReference>
<dbReference type="EMBL" id="LT629732">
    <property type="protein sequence ID" value="SDS20293.1"/>
    <property type="molecule type" value="Genomic_DNA"/>
</dbReference>
<feature type="transmembrane region" description="Helical" evidence="2">
    <location>
        <begin position="49"/>
        <end position="68"/>
    </location>
</feature>